<dbReference type="Proteomes" id="UP000790787">
    <property type="component" value="Chromosome 18"/>
</dbReference>
<organism evidence="1 2">
    <name type="scientific">Nicotiana tabacum</name>
    <name type="common">Common tobacco</name>
    <dbReference type="NCBI Taxonomy" id="4097"/>
    <lineage>
        <taxon>Eukaryota</taxon>
        <taxon>Viridiplantae</taxon>
        <taxon>Streptophyta</taxon>
        <taxon>Embryophyta</taxon>
        <taxon>Tracheophyta</taxon>
        <taxon>Spermatophyta</taxon>
        <taxon>Magnoliopsida</taxon>
        <taxon>eudicotyledons</taxon>
        <taxon>Gunneridae</taxon>
        <taxon>Pentapetalae</taxon>
        <taxon>asterids</taxon>
        <taxon>lamiids</taxon>
        <taxon>Solanales</taxon>
        <taxon>Solanaceae</taxon>
        <taxon>Nicotianoideae</taxon>
        <taxon>Nicotianeae</taxon>
        <taxon>Nicotiana</taxon>
    </lineage>
</organism>
<dbReference type="STRING" id="4097.A0A1S3X2F7"/>
<evidence type="ECO:0000313" key="2">
    <source>
        <dbReference type="RefSeq" id="XP_016434006.1"/>
    </source>
</evidence>
<name>A0A1S3X2F7_TOBAC</name>
<reference evidence="2" key="2">
    <citation type="submission" date="2025-08" db="UniProtKB">
        <authorList>
            <consortium name="RefSeq"/>
        </authorList>
    </citation>
    <scope>IDENTIFICATION</scope>
    <source>
        <tissue evidence="2">Leaf</tissue>
    </source>
</reference>
<reference evidence="1" key="1">
    <citation type="journal article" date="2014" name="Nat. Commun.">
        <title>The tobacco genome sequence and its comparison with those of tomato and potato.</title>
        <authorList>
            <person name="Sierro N."/>
            <person name="Battey J.N."/>
            <person name="Ouadi S."/>
            <person name="Bakaher N."/>
            <person name="Bovet L."/>
            <person name="Willig A."/>
            <person name="Goepfert S."/>
            <person name="Peitsch M.C."/>
            <person name="Ivanov N.V."/>
        </authorList>
    </citation>
    <scope>NUCLEOTIDE SEQUENCE [LARGE SCALE GENOMIC DNA]</scope>
</reference>
<dbReference type="GeneID" id="107760469"/>
<dbReference type="KEGG" id="nta:107760469"/>
<proteinExistence type="predicted"/>
<dbReference type="AlphaFoldDB" id="A0A1S3X2F7"/>
<dbReference type="RefSeq" id="XP_016434006.1">
    <property type="nucleotide sequence ID" value="XM_016578520.1"/>
</dbReference>
<keyword evidence="1" id="KW-1185">Reference proteome</keyword>
<dbReference type="PaxDb" id="4097-A0A1S3X2F7"/>
<protein>
    <submittedName>
        <fullName evidence="2">Uncharacterized protein LOC107760469</fullName>
    </submittedName>
</protein>
<dbReference type="OrthoDB" id="1305855at2759"/>
<sequence length="188" mass="22021">MWTSHPSFPSGTGTLLVIYSIKRRILARIAGIQKSPNYQFNSYLLNLESNLTNELDSILKNEEDFWKLKSWINWLNERDANNRFFHTSTLNRRRRNRILSLKEESGNWLYDQGDIKTSILSFFKNLYTSSQSQAPISTTNYMAMTHTLSDSQRNKLDRPLEIKEIKMAIFSFKPFKAPGPDGLHPFFY</sequence>
<accession>A0A1S3X2F7</accession>
<gene>
    <name evidence="2" type="primary">LOC107760469</name>
</gene>
<evidence type="ECO:0000313" key="1">
    <source>
        <dbReference type="Proteomes" id="UP000790787"/>
    </source>
</evidence>
<dbReference type="OMA" id="KEESYWH"/>